<comment type="caution">
    <text evidence="1">The sequence shown here is derived from an EMBL/GenBank/DDBJ whole genome shotgun (WGS) entry which is preliminary data.</text>
</comment>
<gene>
    <name evidence="1" type="ORF">BD626DRAFT_193685</name>
</gene>
<organism evidence="1 2">
    <name type="scientific">Schizophyllum amplum</name>
    <dbReference type="NCBI Taxonomy" id="97359"/>
    <lineage>
        <taxon>Eukaryota</taxon>
        <taxon>Fungi</taxon>
        <taxon>Dikarya</taxon>
        <taxon>Basidiomycota</taxon>
        <taxon>Agaricomycotina</taxon>
        <taxon>Agaricomycetes</taxon>
        <taxon>Agaricomycetidae</taxon>
        <taxon>Agaricales</taxon>
        <taxon>Schizophyllaceae</taxon>
        <taxon>Schizophyllum</taxon>
    </lineage>
</organism>
<evidence type="ECO:0000313" key="2">
    <source>
        <dbReference type="Proteomes" id="UP000320762"/>
    </source>
</evidence>
<evidence type="ECO:0000313" key="1">
    <source>
        <dbReference type="EMBL" id="TRM65892.1"/>
    </source>
</evidence>
<name>A0A550CM66_9AGAR</name>
<dbReference type="AlphaFoldDB" id="A0A550CM66"/>
<dbReference type="Proteomes" id="UP000320762">
    <property type="component" value="Unassembled WGS sequence"/>
</dbReference>
<dbReference type="OrthoDB" id="2958217at2759"/>
<accession>A0A550CM66</accession>
<protein>
    <submittedName>
        <fullName evidence="1">Uncharacterized protein</fullName>
    </submittedName>
</protein>
<sequence length="144" mass="16438">MGLTHYWTIKDNAKWRSLYDALVADIQRIVNYVEEHPEWMGYSKSDSGPFLDVSFKDGVVVINDVEEGAETVFLTREQEGFNFCKTNYCPFDVVVQAVLLRMDDRADGAVEVASDADWDEWVNGVDLVKTIFGTDVVRRPVGWH</sequence>
<keyword evidence="2" id="KW-1185">Reference proteome</keyword>
<reference evidence="1 2" key="1">
    <citation type="journal article" date="2019" name="New Phytol.">
        <title>Comparative genomics reveals unique wood-decay strategies and fruiting body development in the Schizophyllaceae.</title>
        <authorList>
            <person name="Almasi E."/>
            <person name="Sahu N."/>
            <person name="Krizsan K."/>
            <person name="Balint B."/>
            <person name="Kovacs G.M."/>
            <person name="Kiss B."/>
            <person name="Cseklye J."/>
            <person name="Drula E."/>
            <person name="Henrissat B."/>
            <person name="Nagy I."/>
            <person name="Chovatia M."/>
            <person name="Adam C."/>
            <person name="LaButti K."/>
            <person name="Lipzen A."/>
            <person name="Riley R."/>
            <person name="Grigoriev I.V."/>
            <person name="Nagy L.G."/>
        </authorList>
    </citation>
    <scope>NUCLEOTIDE SEQUENCE [LARGE SCALE GENOMIC DNA]</scope>
    <source>
        <strain evidence="1 2">NL-1724</strain>
    </source>
</reference>
<dbReference type="EMBL" id="VDMD01000004">
    <property type="protein sequence ID" value="TRM65892.1"/>
    <property type="molecule type" value="Genomic_DNA"/>
</dbReference>
<proteinExistence type="predicted"/>
<dbReference type="STRING" id="97359.A0A550CM66"/>